<dbReference type="Pfam" id="PF00413">
    <property type="entry name" value="Peptidase_M10"/>
    <property type="match status" value="1"/>
</dbReference>
<evidence type="ECO:0000259" key="8">
    <source>
        <dbReference type="SMART" id="SM00235"/>
    </source>
</evidence>
<feature type="binding site" evidence="7">
    <location>
        <position position="66"/>
    </location>
    <ligand>
        <name>Zn(2+)</name>
        <dbReference type="ChEBI" id="CHEBI:29105"/>
        <label>1</label>
    </ligand>
</feature>
<feature type="binding site" evidence="7">
    <location>
        <position position="68"/>
    </location>
    <ligand>
        <name>Ca(2+)</name>
        <dbReference type="ChEBI" id="CHEBI:29108"/>
        <label>3</label>
    </ligand>
</feature>
<feature type="binding site" evidence="7">
    <location>
        <position position="93"/>
    </location>
    <ligand>
        <name>Zn(2+)</name>
        <dbReference type="ChEBI" id="CHEBI:29105"/>
        <label>2</label>
        <note>catalytic</note>
    </ligand>
</feature>
<gene>
    <name evidence="9" type="ORF">NBR_LOCUS15616</name>
</gene>
<dbReference type="PANTHER" id="PTHR10201">
    <property type="entry name" value="MATRIX METALLOPROTEINASE"/>
    <property type="match status" value="1"/>
</dbReference>
<evidence type="ECO:0000256" key="1">
    <source>
        <dbReference type="ARBA" id="ARBA00010370"/>
    </source>
</evidence>
<dbReference type="GO" id="GO:0030574">
    <property type="term" value="P:collagen catabolic process"/>
    <property type="evidence" value="ECO:0007669"/>
    <property type="project" value="TreeGrafter"/>
</dbReference>
<dbReference type="GO" id="GO:0031012">
    <property type="term" value="C:extracellular matrix"/>
    <property type="evidence" value="ECO:0007669"/>
    <property type="project" value="InterPro"/>
</dbReference>
<keyword evidence="5 7" id="KW-0862">Zinc</keyword>
<feature type="active site" evidence="6">
    <location>
        <position position="90"/>
    </location>
</feature>
<comment type="cofactor">
    <cofactor evidence="7">
        <name>Zn(2+)</name>
        <dbReference type="ChEBI" id="CHEBI:29105"/>
    </cofactor>
    <text evidence="7">Binds 2 Zn(2+) ions per subunit.</text>
</comment>
<dbReference type="AlphaFoldDB" id="A0A0N4YFS0"/>
<evidence type="ECO:0000313" key="10">
    <source>
        <dbReference type="Proteomes" id="UP000271162"/>
    </source>
</evidence>
<keyword evidence="4" id="KW-0378">Hydrolase</keyword>
<feature type="binding site" evidence="7">
    <location>
        <position position="56"/>
    </location>
    <ligand>
        <name>Zn(2+)</name>
        <dbReference type="ChEBI" id="CHEBI:29105"/>
        <label>1</label>
    </ligand>
</feature>
<dbReference type="WBParaSite" id="NBR_0001561501-mRNA-1">
    <property type="protein sequence ID" value="NBR_0001561501-mRNA-1"/>
    <property type="gene ID" value="NBR_0001561501"/>
</dbReference>
<comment type="similarity">
    <text evidence="1">Belongs to the peptidase M10A family.</text>
</comment>
<dbReference type="InterPro" id="IPR006026">
    <property type="entry name" value="Peptidase_Metallo"/>
</dbReference>
<keyword evidence="10" id="KW-1185">Reference proteome</keyword>
<evidence type="ECO:0000256" key="5">
    <source>
        <dbReference type="ARBA" id="ARBA00022833"/>
    </source>
</evidence>
<evidence type="ECO:0000256" key="7">
    <source>
        <dbReference type="PIRSR" id="PIRSR621190-2"/>
    </source>
</evidence>
<feature type="binding site" evidence="7">
    <location>
        <position position="107"/>
    </location>
    <ligand>
        <name>Zn(2+)</name>
        <dbReference type="ChEBI" id="CHEBI:29105"/>
        <label>2</label>
        <note>catalytic</note>
    </ligand>
</feature>
<evidence type="ECO:0000256" key="2">
    <source>
        <dbReference type="ARBA" id="ARBA00022670"/>
    </source>
</evidence>
<accession>A0A0N4YFS0</accession>
<dbReference type="GO" id="GO:0008270">
    <property type="term" value="F:zinc ion binding"/>
    <property type="evidence" value="ECO:0007669"/>
    <property type="project" value="InterPro"/>
</dbReference>
<feature type="domain" description="Peptidase metallopeptidase" evidence="8">
    <location>
        <begin position="3"/>
        <end position="143"/>
    </location>
</feature>
<dbReference type="InterPro" id="IPR001818">
    <property type="entry name" value="Pept_M10_metallopeptidase"/>
</dbReference>
<dbReference type="Proteomes" id="UP000271162">
    <property type="component" value="Unassembled WGS sequence"/>
</dbReference>
<evidence type="ECO:0000256" key="6">
    <source>
        <dbReference type="PIRSR" id="PIRSR621190-1"/>
    </source>
</evidence>
<dbReference type="Gene3D" id="3.40.390.10">
    <property type="entry name" value="Collagenase (Catalytic Domain)"/>
    <property type="match status" value="1"/>
</dbReference>
<feature type="binding site" evidence="7">
    <location>
        <position position="71"/>
    </location>
    <ligand>
        <name>Ca(2+)</name>
        <dbReference type="ChEBI" id="CHEBI:29108"/>
        <label>3</label>
    </ligand>
</feature>
<protein>
    <submittedName>
        <fullName evidence="11">MMP-like protein (inferred by orthology to a C. elegans protein)</fullName>
    </submittedName>
</protein>
<dbReference type="GO" id="GO:0030198">
    <property type="term" value="P:extracellular matrix organization"/>
    <property type="evidence" value="ECO:0007669"/>
    <property type="project" value="TreeGrafter"/>
</dbReference>
<reference evidence="9 10" key="2">
    <citation type="submission" date="2018-11" db="EMBL/GenBank/DDBJ databases">
        <authorList>
            <consortium name="Pathogen Informatics"/>
        </authorList>
    </citation>
    <scope>NUCLEOTIDE SEQUENCE [LARGE SCALE GENOMIC DNA]</scope>
</reference>
<dbReference type="GO" id="GO:0005615">
    <property type="term" value="C:extracellular space"/>
    <property type="evidence" value="ECO:0007669"/>
    <property type="project" value="TreeGrafter"/>
</dbReference>
<dbReference type="STRING" id="27835.A0A0N4YFS0"/>
<reference evidence="11" key="1">
    <citation type="submission" date="2017-02" db="UniProtKB">
        <authorList>
            <consortium name="WormBaseParasite"/>
        </authorList>
    </citation>
    <scope>IDENTIFICATION</scope>
</reference>
<sequence>MGRDGRHPTALPARLAITTNKTTRSRPGGLLKIDIFPTRGRKTLQPFDSTGGMVAHSRYPPEGILHLDADEMWSFDGSKGVDLRYVIIHEIGHVLGLRHSKKKSSIMSKYYRYPAKSIFFESLDTGMKLPIADIASIRRLYRVKSERQDALRRSSKKPSF</sequence>
<dbReference type="GO" id="GO:0006508">
    <property type="term" value="P:proteolysis"/>
    <property type="evidence" value="ECO:0007669"/>
    <property type="project" value="UniProtKB-KW"/>
</dbReference>
<keyword evidence="3 7" id="KW-0479">Metal-binding</keyword>
<dbReference type="InterPro" id="IPR024079">
    <property type="entry name" value="MetalloPept_cat_dom_sf"/>
</dbReference>
<dbReference type="SMART" id="SM00235">
    <property type="entry name" value="ZnMc"/>
    <property type="match status" value="1"/>
</dbReference>
<dbReference type="PANTHER" id="PTHR10201:SF295">
    <property type="entry name" value="PEPTIDASE METALLOPEPTIDASE DOMAIN-CONTAINING PROTEIN"/>
    <property type="match status" value="1"/>
</dbReference>
<keyword evidence="2" id="KW-0645">Protease</keyword>
<dbReference type="InterPro" id="IPR021190">
    <property type="entry name" value="Pept_M10A"/>
</dbReference>
<feature type="binding site" evidence="7">
    <location>
        <position position="48"/>
    </location>
    <ligand>
        <name>Ca(2+)</name>
        <dbReference type="ChEBI" id="CHEBI:29108"/>
        <label>3</label>
    </ligand>
</feature>
<dbReference type="EMBL" id="UYSL01021815">
    <property type="protein sequence ID" value="VDL79210.1"/>
    <property type="molecule type" value="Genomic_DNA"/>
</dbReference>
<dbReference type="SUPFAM" id="SSF55486">
    <property type="entry name" value="Metalloproteases ('zincins'), catalytic domain"/>
    <property type="match status" value="1"/>
</dbReference>
<organism evidence="11">
    <name type="scientific">Nippostrongylus brasiliensis</name>
    <name type="common">Rat hookworm</name>
    <dbReference type="NCBI Taxonomy" id="27835"/>
    <lineage>
        <taxon>Eukaryota</taxon>
        <taxon>Metazoa</taxon>
        <taxon>Ecdysozoa</taxon>
        <taxon>Nematoda</taxon>
        <taxon>Chromadorea</taxon>
        <taxon>Rhabditida</taxon>
        <taxon>Rhabditina</taxon>
        <taxon>Rhabditomorpha</taxon>
        <taxon>Strongyloidea</taxon>
        <taxon>Heligmosomidae</taxon>
        <taxon>Nippostrongylus</taxon>
    </lineage>
</organism>
<feature type="binding site" evidence="7">
    <location>
        <position position="89"/>
    </location>
    <ligand>
        <name>Zn(2+)</name>
        <dbReference type="ChEBI" id="CHEBI:29105"/>
        <label>2</label>
        <note>catalytic</note>
    </ligand>
</feature>
<name>A0A0N4YFS0_NIPBR</name>
<evidence type="ECO:0000313" key="11">
    <source>
        <dbReference type="WBParaSite" id="NBR_0001561501-mRNA-1"/>
    </source>
</evidence>
<feature type="binding site" evidence="7">
    <location>
        <position position="99"/>
    </location>
    <ligand>
        <name>Zn(2+)</name>
        <dbReference type="ChEBI" id="CHEBI:29105"/>
        <label>2</label>
        <note>catalytic</note>
    </ligand>
</feature>
<evidence type="ECO:0000256" key="3">
    <source>
        <dbReference type="ARBA" id="ARBA00022723"/>
    </source>
</evidence>
<evidence type="ECO:0000256" key="4">
    <source>
        <dbReference type="ARBA" id="ARBA00022801"/>
    </source>
</evidence>
<dbReference type="PRINTS" id="PR00138">
    <property type="entry name" value="MATRIXIN"/>
</dbReference>
<keyword evidence="7" id="KW-0106">Calcium</keyword>
<proteinExistence type="inferred from homology"/>
<comment type="cofactor">
    <cofactor evidence="7">
        <name>Ca(2+)</name>
        <dbReference type="ChEBI" id="CHEBI:29108"/>
    </cofactor>
    <text evidence="7">Can bind about 5 Ca(2+) ions per subunit.</text>
</comment>
<evidence type="ECO:0000313" key="9">
    <source>
        <dbReference type="EMBL" id="VDL79210.1"/>
    </source>
</evidence>
<feature type="binding site" evidence="7">
    <location>
        <position position="71"/>
    </location>
    <ligand>
        <name>Ca(2+)</name>
        <dbReference type="ChEBI" id="CHEBI:29108"/>
        <label>1</label>
    </ligand>
</feature>
<dbReference type="GO" id="GO:0004222">
    <property type="term" value="F:metalloendopeptidase activity"/>
    <property type="evidence" value="ECO:0007669"/>
    <property type="project" value="InterPro"/>
</dbReference>